<sequence length="186" mass="20061">MTWVDGVLLLVMVLSAILAFMRGFIREVLGIGAWIGAAFAGFAFRGAVRPFMDQLVEVDWIADGLSVAVVFLVVLIVLKLVIHVIAGKVQGSALGGVDRSLGALFGLARGVAIAILAYVLAGLLEPDTGEWPEPVREARTLPHIADGARWVVGLLPPEYRPRIAAPPERRVPTQEDLLRPPARNRT</sequence>
<dbReference type="PANTHER" id="PTHR36926:SF1">
    <property type="entry name" value="COLICIN V PRODUCTION PROTEIN"/>
    <property type="match status" value="1"/>
</dbReference>
<dbReference type="RefSeq" id="WP_301592071.1">
    <property type="nucleotide sequence ID" value="NZ_JAPFQI010000023.1"/>
</dbReference>
<evidence type="ECO:0000256" key="5">
    <source>
        <dbReference type="SAM" id="MobiDB-lite"/>
    </source>
</evidence>
<gene>
    <name evidence="7" type="ORF">OF850_19870</name>
</gene>
<dbReference type="InterPro" id="IPR003825">
    <property type="entry name" value="Colicin-V_CvpA"/>
</dbReference>
<evidence type="ECO:0000256" key="2">
    <source>
        <dbReference type="ARBA" id="ARBA00022692"/>
    </source>
</evidence>
<protein>
    <submittedName>
        <fullName evidence="7">CvpA family protein</fullName>
    </submittedName>
</protein>
<dbReference type="Pfam" id="PF02674">
    <property type="entry name" value="Colicin_V"/>
    <property type="match status" value="1"/>
</dbReference>
<comment type="subcellular location">
    <subcellularLocation>
        <location evidence="1">Membrane</location>
        <topology evidence="1">Multi-pass membrane protein</topology>
    </subcellularLocation>
</comment>
<keyword evidence="2 6" id="KW-0812">Transmembrane</keyword>
<proteinExistence type="predicted"/>
<evidence type="ECO:0000256" key="4">
    <source>
        <dbReference type="ARBA" id="ARBA00023136"/>
    </source>
</evidence>
<evidence type="ECO:0000256" key="3">
    <source>
        <dbReference type="ARBA" id="ARBA00022989"/>
    </source>
</evidence>
<evidence type="ECO:0000313" key="7">
    <source>
        <dbReference type="EMBL" id="MCW8087864.1"/>
    </source>
</evidence>
<accession>A0ABT3P286</accession>
<reference evidence="7 8" key="1">
    <citation type="submission" date="2022-10" db="EMBL/GenBank/DDBJ databases">
        <title>Roseococcus glaciei nov., sp. nov., isolated from glacier.</title>
        <authorList>
            <person name="Liu Q."/>
            <person name="Xin Y.-H."/>
        </authorList>
    </citation>
    <scope>NUCLEOTIDE SEQUENCE [LARGE SCALE GENOMIC DNA]</scope>
    <source>
        <strain evidence="7 8">MDT2-1-1</strain>
    </source>
</reference>
<feature type="compositionally biased region" description="Basic and acidic residues" evidence="5">
    <location>
        <begin position="167"/>
        <end position="178"/>
    </location>
</feature>
<feature type="transmembrane region" description="Helical" evidence="6">
    <location>
        <begin position="60"/>
        <end position="82"/>
    </location>
</feature>
<dbReference type="InterPro" id="IPR052719">
    <property type="entry name" value="CvpA-like"/>
</dbReference>
<keyword evidence="8" id="KW-1185">Reference proteome</keyword>
<feature type="region of interest" description="Disordered" evidence="5">
    <location>
        <begin position="165"/>
        <end position="186"/>
    </location>
</feature>
<name>A0ABT3P286_9PROT</name>
<feature type="transmembrane region" description="Helical" evidence="6">
    <location>
        <begin position="31"/>
        <end position="48"/>
    </location>
</feature>
<feature type="transmembrane region" description="Helical" evidence="6">
    <location>
        <begin position="103"/>
        <end position="124"/>
    </location>
</feature>
<keyword evidence="4 6" id="KW-0472">Membrane</keyword>
<dbReference type="PANTHER" id="PTHR36926">
    <property type="entry name" value="COLICIN V PRODUCTION PROTEIN"/>
    <property type="match status" value="1"/>
</dbReference>
<dbReference type="EMBL" id="JAPFQI010000023">
    <property type="protein sequence ID" value="MCW8087864.1"/>
    <property type="molecule type" value="Genomic_DNA"/>
</dbReference>
<keyword evidence="3 6" id="KW-1133">Transmembrane helix</keyword>
<feature type="transmembrane region" description="Helical" evidence="6">
    <location>
        <begin position="6"/>
        <end position="24"/>
    </location>
</feature>
<evidence type="ECO:0000313" key="8">
    <source>
        <dbReference type="Proteomes" id="UP001526430"/>
    </source>
</evidence>
<evidence type="ECO:0000256" key="6">
    <source>
        <dbReference type="SAM" id="Phobius"/>
    </source>
</evidence>
<organism evidence="7 8">
    <name type="scientific">Sabulicella glaciei</name>
    <dbReference type="NCBI Taxonomy" id="2984948"/>
    <lineage>
        <taxon>Bacteria</taxon>
        <taxon>Pseudomonadati</taxon>
        <taxon>Pseudomonadota</taxon>
        <taxon>Alphaproteobacteria</taxon>
        <taxon>Acetobacterales</taxon>
        <taxon>Acetobacteraceae</taxon>
        <taxon>Sabulicella</taxon>
    </lineage>
</organism>
<comment type="caution">
    <text evidence="7">The sequence shown here is derived from an EMBL/GenBank/DDBJ whole genome shotgun (WGS) entry which is preliminary data.</text>
</comment>
<dbReference type="Proteomes" id="UP001526430">
    <property type="component" value="Unassembled WGS sequence"/>
</dbReference>
<evidence type="ECO:0000256" key="1">
    <source>
        <dbReference type="ARBA" id="ARBA00004141"/>
    </source>
</evidence>